<accession>A0A5J5DQB4</accession>
<gene>
    <name evidence="2" type="ORF">FQN60_010935</name>
</gene>
<evidence type="ECO:0000313" key="3">
    <source>
        <dbReference type="Proteomes" id="UP000327493"/>
    </source>
</evidence>
<dbReference type="Proteomes" id="UP000327493">
    <property type="component" value="Chromosome 1"/>
</dbReference>
<dbReference type="AlphaFoldDB" id="A0A5J5DQB4"/>
<evidence type="ECO:0000313" key="2">
    <source>
        <dbReference type="EMBL" id="KAA8595644.1"/>
    </source>
</evidence>
<feature type="region of interest" description="Disordered" evidence="1">
    <location>
        <begin position="1"/>
        <end position="44"/>
    </location>
</feature>
<dbReference type="EMBL" id="VOFY01000001">
    <property type="protein sequence ID" value="KAA8595644.1"/>
    <property type="molecule type" value="Genomic_DNA"/>
</dbReference>
<feature type="compositionally biased region" description="Gly residues" evidence="1">
    <location>
        <begin position="33"/>
        <end position="44"/>
    </location>
</feature>
<evidence type="ECO:0000256" key="1">
    <source>
        <dbReference type="SAM" id="MobiDB-lite"/>
    </source>
</evidence>
<sequence>MKTVRGKDQKEKAATGRDLQSGSNDEYAQGDCSRGGEGGELMAA</sequence>
<comment type="caution">
    <text evidence="2">The sequence shown here is derived from an EMBL/GenBank/DDBJ whole genome shotgun (WGS) entry which is preliminary data.</text>
</comment>
<organism evidence="2 3">
    <name type="scientific">Etheostoma spectabile</name>
    <name type="common">orangethroat darter</name>
    <dbReference type="NCBI Taxonomy" id="54343"/>
    <lineage>
        <taxon>Eukaryota</taxon>
        <taxon>Metazoa</taxon>
        <taxon>Chordata</taxon>
        <taxon>Craniata</taxon>
        <taxon>Vertebrata</taxon>
        <taxon>Euteleostomi</taxon>
        <taxon>Actinopterygii</taxon>
        <taxon>Neopterygii</taxon>
        <taxon>Teleostei</taxon>
        <taxon>Neoteleostei</taxon>
        <taxon>Acanthomorphata</taxon>
        <taxon>Eupercaria</taxon>
        <taxon>Perciformes</taxon>
        <taxon>Percoidei</taxon>
        <taxon>Percidae</taxon>
        <taxon>Etheostomatinae</taxon>
        <taxon>Etheostoma</taxon>
    </lineage>
</organism>
<proteinExistence type="predicted"/>
<reference evidence="2 3" key="1">
    <citation type="submission" date="2019-08" db="EMBL/GenBank/DDBJ databases">
        <title>A chromosome-level genome assembly, high-density linkage maps, and genome scans reveal the genomic architecture of hybrid incompatibilities underlying speciation via character displacement in darters (Percidae: Etheostominae).</title>
        <authorList>
            <person name="Moran R.L."/>
            <person name="Catchen J.M."/>
            <person name="Fuller R.C."/>
        </authorList>
    </citation>
    <scope>NUCLEOTIDE SEQUENCE [LARGE SCALE GENOMIC DNA]</scope>
    <source>
        <strain evidence="2">EspeVRDwgs_2016</strain>
        <tissue evidence="2">Muscle</tissue>
    </source>
</reference>
<protein>
    <submittedName>
        <fullName evidence="2">Uncharacterized protein</fullName>
    </submittedName>
</protein>
<feature type="compositionally biased region" description="Basic and acidic residues" evidence="1">
    <location>
        <begin position="1"/>
        <end position="15"/>
    </location>
</feature>
<name>A0A5J5DQB4_9PERO</name>
<keyword evidence="3" id="KW-1185">Reference proteome</keyword>